<dbReference type="PANTHER" id="PTHR10788">
    <property type="entry name" value="TREHALOSE-6-PHOSPHATE SYNTHASE"/>
    <property type="match status" value="1"/>
</dbReference>
<accession>A0AAD7DW24</accession>
<dbReference type="PANTHER" id="PTHR10788:SF123">
    <property type="entry name" value="TREHALOSE-PHOSPHATASE"/>
    <property type="match status" value="1"/>
</dbReference>
<reference evidence="1" key="1">
    <citation type="submission" date="2023-03" db="EMBL/GenBank/DDBJ databases">
        <title>Massive genome expansion in bonnet fungi (Mycena s.s.) driven by repeated elements and novel gene families across ecological guilds.</title>
        <authorList>
            <consortium name="Lawrence Berkeley National Laboratory"/>
            <person name="Harder C.B."/>
            <person name="Miyauchi S."/>
            <person name="Viragh M."/>
            <person name="Kuo A."/>
            <person name="Thoen E."/>
            <person name="Andreopoulos B."/>
            <person name="Lu D."/>
            <person name="Skrede I."/>
            <person name="Drula E."/>
            <person name="Henrissat B."/>
            <person name="Morin E."/>
            <person name="Kohler A."/>
            <person name="Barry K."/>
            <person name="LaButti K."/>
            <person name="Morin E."/>
            <person name="Salamov A."/>
            <person name="Lipzen A."/>
            <person name="Mereny Z."/>
            <person name="Hegedus B."/>
            <person name="Baldrian P."/>
            <person name="Stursova M."/>
            <person name="Weitz H."/>
            <person name="Taylor A."/>
            <person name="Grigoriev I.V."/>
            <person name="Nagy L.G."/>
            <person name="Martin F."/>
            <person name="Kauserud H."/>
        </authorList>
    </citation>
    <scope>NUCLEOTIDE SEQUENCE</scope>
    <source>
        <strain evidence="1">CBHHK182m</strain>
    </source>
</reference>
<evidence type="ECO:0000313" key="3">
    <source>
        <dbReference type="Proteomes" id="UP001215598"/>
    </source>
</evidence>
<dbReference type="AlphaFoldDB" id="A0AAD7DW24"/>
<dbReference type="InterPro" id="IPR001830">
    <property type="entry name" value="Glyco_trans_20"/>
</dbReference>
<comment type="caution">
    <text evidence="1">The sequence shown here is derived from an EMBL/GenBank/DDBJ whole genome shotgun (WGS) entry which is preliminary data.</text>
</comment>
<dbReference type="GO" id="GO:0005829">
    <property type="term" value="C:cytosol"/>
    <property type="evidence" value="ECO:0007669"/>
    <property type="project" value="TreeGrafter"/>
</dbReference>
<dbReference type="GO" id="GO:0003825">
    <property type="term" value="F:alpha,alpha-trehalose-phosphate synthase (UDP-forming) activity"/>
    <property type="evidence" value="ECO:0007669"/>
    <property type="project" value="TreeGrafter"/>
</dbReference>
<dbReference type="GO" id="GO:0005992">
    <property type="term" value="P:trehalose biosynthetic process"/>
    <property type="evidence" value="ECO:0007669"/>
    <property type="project" value="InterPro"/>
</dbReference>
<dbReference type="Gene3D" id="3.40.50.2000">
    <property type="entry name" value="Glycogen Phosphorylase B"/>
    <property type="match status" value="1"/>
</dbReference>
<keyword evidence="3" id="KW-1185">Reference proteome</keyword>
<protein>
    <submittedName>
        <fullName evidence="1">Uncharacterized protein</fullName>
    </submittedName>
</protein>
<dbReference type="EMBL" id="JARKIB010000026">
    <property type="protein sequence ID" value="KAJ7765166.1"/>
    <property type="molecule type" value="Genomic_DNA"/>
</dbReference>
<name>A0AAD7DW24_9AGAR</name>
<organism evidence="1 3">
    <name type="scientific">Mycena metata</name>
    <dbReference type="NCBI Taxonomy" id="1033252"/>
    <lineage>
        <taxon>Eukaryota</taxon>
        <taxon>Fungi</taxon>
        <taxon>Dikarya</taxon>
        <taxon>Basidiomycota</taxon>
        <taxon>Agaricomycotina</taxon>
        <taxon>Agaricomycetes</taxon>
        <taxon>Agaricomycetidae</taxon>
        <taxon>Agaricales</taxon>
        <taxon>Marasmiineae</taxon>
        <taxon>Mycenaceae</taxon>
        <taxon>Mycena</taxon>
    </lineage>
</organism>
<gene>
    <name evidence="2" type="ORF">B0H16DRAFT_1524516</name>
    <name evidence="1" type="ORF">B0H16DRAFT_1642269</name>
</gene>
<evidence type="ECO:0000313" key="2">
    <source>
        <dbReference type="EMBL" id="KAJ7765166.1"/>
    </source>
</evidence>
<dbReference type="GO" id="GO:0005946">
    <property type="term" value="C:alpha,alpha-trehalose-phosphate synthase complex (UDP-forming)"/>
    <property type="evidence" value="ECO:0007669"/>
    <property type="project" value="TreeGrafter"/>
</dbReference>
<dbReference type="SUPFAM" id="SSF53756">
    <property type="entry name" value="UDP-Glycosyltransferase/glycogen phosphorylase"/>
    <property type="match status" value="1"/>
</dbReference>
<dbReference type="EMBL" id="JARKIB010000548">
    <property type="protein sequence ID" value="KAJ7700634.1"/>
    <property type="molecule type" value="Genomic_DNA"/>
</dbReference>
<proteinExistence type="predicted"/>
<dbReference type="GO" id="GO:0004805">
    <property type="term" value="F:trehalose-phosphatase activity"/>
    <property type="evidence" value="ECO:0007669"/>
    <property type="project" value="TreeGrafter"/>
</dbReference>
<evidence type="ECO:0000313" key="1">
    <source>
        <dbReference type="EMBL" id="KAJ7700634.1"/>
    </source>
</evidence>
<dbReference type="Proteomes" id="UP001215598">
    <property type="component" value="Unassembled WGS sequence"/>
</dbReference>
<sequence length="92" mass="9679">MAAAELVCLQTYSYSRHFVSMCVRVCGYESSPHGIDAEGHVATVAHCPVGGICSLRPGIQPKLAALRAFYEGKISVLCVPVAVGVGCRGRAE</sequence>